<keyword evidence="3 4" id="KW-0732">Signal</keyword>
<dbReference type="GO" id="GO:0015768">
    <property type="term" value="P:maltose transport"/>
    <property type="evidence" value="ECO:0007669"/>
    <property type="project" value="TreeGrafter"/>
</dbReference>
<gene>
    <name evidence="5" type="ORF">SAMN06309945_0839</name>
</gene>
<comment type="similarity">
    <text evidence="1">Belongs to the bacterial solute-binding protein 1 family.</text>
</comment>
<dbReference type="Pfam" id="PF01547">
    <property type="entry name" value="SBP_bac_1"/>
    <property type="match status" value="1"/>
</dbReference>
<feature type="signal peptide" evidence="4">
    <location>
        <begin position="1"/>
        <end position="18"/>
    </location>
</feature>
<dbReference type="GO" id="GO:1901982">
    <property type="term" value="F:maltose binding"/>
    <property type="evidence" value="ECO:0007669"/>
    <property type="project" value="TreeGrafter"/>
</dbReference>
<organism evidence="5 6">
    <name type="scientific">Okibacterium fritillariae</name>
    <dbReference type="NCBI Taxonomy" id="123320"/>
    <lineage>
        <taxon>Bacteria</taxon>
        <taxon>Bacillati</taxon>
        <taxon>Actinomycetota</taxon>
        <taxon>Actinomycetes</taxon>
        <taxon>Micrococcales</taxon>
        <taxon>Microbacteriaceae</taxon>
        <taxon>Okibacterium</taxon>
    </lineage>
</organism>
<dbReference type="RefSeq" id="WP_079727000.1">
    <property type="nucleotide sequence ID" value="NZ_FUZP01000001.1"/>
</dbReference>
<dbReference type="PANTHER" id="PTHR30061:SF50">
    <property type="entry name" value="MALTOSE_MALTODEXTRIN-BINDING PERIPLASMIC PROTEIN"/>
    <property type="match status" value="1"/>
</dbReference>
<dbReference type="GO" id="GO:0055052">
    <property type="term" value="C:ATP-binding cassette (ABC) transporter complex, substrate-binding subunit-containing"/>
    <property type="evidence" value="ECO:0007669"/>
    <property type="project" value="TreeGrafter"/>
</dbReference>
<reference evidence="5 6" key="1">
    <citation type="submission" date="2017-02" db="EMBL/GenBank/DDBJ databases">
        <authorList>
            <person name="Peterson S.W."/>
        </authorList>
    </citation>
    <scope>NUCLEOTIDE SEQUENCE [LARGE SCALE GENOMIC DNA]</scope>
    <source>
        <strain evidence="5 6">VKM Ac-2059</strain>
    </source>
</reference>
<dbReference type="Gene3D" id="3.40.190.10">
    <property type="entry name" value="Periplasmic binding protein-like II"/>
    <property type="match status" value="2"/>
</dbReference>
<dbReference type="PANTHER" id="PTHR30061">
    <property type="entry name" value="MALTOSE-BINDING PERIPLASMIC PROTEIN"/>
    <property type="match status" value="1"/>
</dbReference>
<dbReference type="PROSITE" id="PS51257">
    <property type="entry name" value="PROKAR_LIPOPROTEIN"/>
    <property type="match status" value="1"/>
</dbReference>
<dbReference type="AlphaFoldDB" id="A0A1T5ITL8"/>
<dbReference type="STRING" id="123320.SAMN06309945_0839"/>
<dbReference type="Proteomes" id="UP000190857">
    <property type="component" value="Unassembled WGS sequence"/>
</dbReference>
<proteinExistence type="inferred from homology"/>
<feature type="chain" id="PRO_5039267766" evidence="4">
    <location>
        <begin position="19"/>
        <end position="421"/>
    </location>
</feature>
<dbReference type="SUPFAM" id="SSF53850">
    <property type="entry name" value="Periplasmic binding protein-like II"/>
    <property type="match status" value="1"/>
</dbReference>
<evidence type="ECO:0000256" key="4">
    <source>
        <dbReference type="SAM" id="SignalP"/>
    </source>
</evidence>
<name>A0A1T5ITL8_9MICO</name>
<evidence type="ECO:0000256" key="3">
    <source>
        <dbReference type="ARBA" id="ARBA00022729"/>
    </source>
</evidence>
<dbReference type="OrthoDB" id="2507686at2"/>
<evidence type="ECO:0000313" key="5">
    <source>
        <dbReference type="EMBL" id="SKC42524.1"/>
    </source>
</evidence>
<protein>
    <submittedName>
        <fullName evidence="5">Carbohydrate ABC transporter substrate-binding protein, CUT1 family</fullName>
    </submittedName>
</protein>
<evidence type="ECO:0000256" key="1">
    <source>
        <dbReference type="ARBA" id="ARBA00008520"/>
    </source>
</evidence>
<accession>A0A1T5ITL8</accession>
<keyword evidence="6" id="KW-1185">Reference proteome</keyword>
<dbReference type="EMBL" id="FUZP01000001">
    <property type="protein sequence ID" value="SKC42524.1"/>
    <property type="molecule type" value="Genomic_DNA"/>
</dbReference>
<dbReference type="GO" id="GO:0042956">
    <property type="term" value="P:maltodextrin transmembrane transport"/>
    <property type="evidence" value="ECO:0007669"/>
    <property type="project" value="TreeGrafter"/>
</dbReference>
<keyword evidence="2" id="KW-0813">Transport</keyword>
<sequence length="421" mass="43567">MRKLSLAALGTVAVIALAGCAGSGGGSTSDSSAEVRVWLVGTDTPDAARDYLKKTFEKENPGSTLVIEEQQWTGLVDKYTTALSGSDAPDVVEIGNTQAAAFTSAGAFTDLTDKFDDLGGDDLLPGFVEAGTYDKKFFAAPYYSGARVVFYTPQIASAGVPTTLDEYVANGEAMHSADSTVSGIYAPGRDWYNVLPYVWENGGFVAEQDGDTWKAGFSSAGGIKGLTQMQTVYEKASAAPKDGDETNAQVPFCEGKVGYLSAPSWFAGSLATAADDPTAPGCPDTFGKDATAFALPGMTEGKAAAAFAGGSNIAIPTKAKHQDLAYDALKILVSPEYQKIMAENGLIPGLVSAASALPDDAVTKAAAEAAAASKLTPAAPKWADVEASNVLQDSFVKIAQGGDVDQIAKELDAKIEEILNS</sequence>
<dbReference type="InterPro" id="IPR006059">
    <property type="entry name" value="SBP"/>
</dbReference>
<evidence type="ECO:0000256" key="2">
    <source>
        <dbReference type="ARBA" id="ARBA00022448"/>
    </source>
</evidence>
<evidence type="ECO:0000313" key="6">
    <source>
        <dbReference type="Proteomes" id="UP000190857"/>
    </source>
</evidence>